<gene>
    <name evidence="1" type="ORF">C7C46_21190</name>
</gene>
<proteinExistence type="predicted"/>
<organism evidence="1 2">
    <name type="scientific">Streptomyces tateyamensis</name>
    <dbReference type="NCBI Taxonomy" id="565073"/>
    <lineage>
        <taxon>Bacteria</taxon>
        <taxon>Bacillati</taxon>
        <taxon>Actinomycetota</taxon>
        <taxon>Actinomycetes</taxon>
        <taxon>Kitasatosporales</taxon>
        <taxon>Streptomycetaceae</taxon>
        <taxon>Streptomyces</taxon>
    </lineage>
</organism>
<dbReference type="Proteomes" id="UP000248039">
    <property type="component" value="Unassembled WGS sequence"/>
</dbReference>
<protein>
    <submittedName>
        <fullName evidence="1">Uncharacterized protein</fullName>
    </submittedName>
</protein>
<reference evidence="1 2" key="1">
    <citation type="submission" date="2018-03" db="EMBL/GenBank/DDBJ databases">
        <title>Bioinformatic expansion and discovery of thiopeptide antibiotics.</title>
        <authorList>
            <person name="Schwalen C.J."/>
            <person name="Hudson G.A."/>
            <person name="Mitchell D.A."/>
        </authorList>
    </citation>
    <scope>NUCLEOTIDE SEQUENCE [LARGE SCALE GENOMIC DNA]</scope>
    <source>
        <strain evidence="1 2">ATCC 21389</strain>
    </source>
</reference>
<evidence type="ECO:0000313" key="1">
    <source>
        <dbReference type="EMBL" id="PYC76904.1"/>
    </source>
</evidence>
<name>A0A2V4MZM4_9ACTN</name>
<accession>A0A2V4MZM4</accession>
<dbReference type="AlphaFoldDB" id="A0A2V4MZM4"/>
<sequence length="83" mass="9386">PIRRLAATCPETVDAVFRKLLRKPGFTWTEHGEALLRRRKPWYYEQEPRPGVSVIGERLNELAAGGGRRKLTRARRLSAASSG</sequence>
<comment type="caution">
    <text evidence="1">The sequence shown here is derived from an EMBL/GenBank/DDBJ whole genome shotgun (WGS) entry which is preliminary data.</text>
</comment>
<feature type="non-terminal residue" evidence="1">
    <location>
        <position position="1"/>
    </location>
</feature>
<dbReference type="EMBL" id="PYBW01000080">
    <property type="protein sequence ID" value="PYC76904.1"/>
    <property type="molecule type" value="Genomic_DNA"/>
</dbReference>
<keyword evidence="2" id="KW-1185">Reference proteome</keyword>
<evidence type="ECO:0000313" key="2">
    <source>
        <dbReference type="Proteomes" id="UP000248039"/>
    </source>
</evidence>